<feature type="transmembrane region" description="Helical" evidence="6">
    <location>
        <begin position="331"/>
        <end position="349"/>
    </location>
</feature>
<evidence type="ECO:0000256" key="3">
    <source>
        <dbReference type="ARBA" id="ARBA00022692"/>
    </source>
</evidence>
<dbReference type="InterPro" id="IPR022791">
    <property type="entry name" value="L-PG_synthase/AglD"/>
</dbReference>
<dbReference type="NCBIfam" id="TIGR00374">
    <property type="entry name" value="flippase-like domain"/>
    <property type="match status" value="1"/>
</dbReference>
<feature type="transmembrane region" description="Helical" evidence="6">
    <location>
        <begin position="67"/>
        <end position="85"/>
    </location>
</feature>
<feature type="transmembrane region" description="Helical" evidence="6">
    <location>
        <begin position="171"/>
        <end position="194"/>
    </location>
</feature>
<keyword evidence="8" id="KW-1185">Reference proteome</keyword>
<keyword evidence="2" id="KW-1003">Cell membrane</keyword>
<dbReference type="Pfam" id="PF03706">
    <property type="entry name" value="LPG_synthase_TM"/>
    <property type="match status" value="1"/>
</dbReference>
<dbReference type="PANTHER" id="PTHR39087:SF2">
    <property type="entry name" value="UPF0104 MEMBRANE PROTEIN MJ1595"/>
    <property type="match status" value="1"/>
</dbReference>
<proteinExistence type="predicted"/>
<evidence type="ECO:0000313" key="8">
    <source>
        <dbReference type="Proteomes" id="UP000305546"/>
    </source>
</evidence>
<evidence type="ECO:0000256" key="4">
    <source>
        <dbReference type="ARBA" id="ARBA00022989"/>
    </source>
</evidence>
<dbReference type="PANTHER" id="PTHR39087">
    <property type="entry name" value="UPF0104 MEMBRANE PROTEIN MJ1595"/>
    <property type="match status" value="1"/>
</dbReference>
<feature type="transmembrane region" description="Helical" evidence="6">
    <location>
        <begin position="141"/>
        <end position="165"/>
    </location>
</feature>
<reference evidence="7 8" key="1">
    <citation type="submission" date="2019-06" db="EMBL/GenBank/DDBJ databases">
        <title>Amycolatopsis alkalitolerans sp. nov., isolated from Gastrodia elata Blume.</title>
        <authorList>
            <person name="Narsing Rao M.P."/>
            <person name="Li W.J."/>
        </authorList>
    </citation>
    <scope>NUCLEOTIDE SEQUENCE [LARGE SCALE GENOMIC DNA]</scope>
    <source>
        <strain evidence="7 8">SYSUP0005</strain>
    </source>
</reference>
<evidence type="ECO:0000313" key="7">
    <source>
        <dbReference type="EMBL" id="TNC24183.1"/>
    </source>
</evidence>
<dbReference type="GO" id="GO:0005886">
    <property type="term" value="C:plasma membrane"/>
    <property type="evidence" value="ECO:0007669"/>
    <property type="project" value="UniProtKB-SubCell"/>
</dbReference>
<keyword evidence="3 6" id="KW-0812">Transmembrane</keyword>
<sequence length="355" mass="37686">MISPRHESISRVALREVMRAGRRPTWRLVFDWVLAAAGIGVAAWQLAPTLAAVDDLGARLAALHWNWLIAIVALSVGSLFAYGELHRRLLRSGGARMRVRTVQTVNFIADAFAETLPSAGAAAGTAYTVAALRSRGADTALSLWSAVVAALLSAVVLLIPAPLVFSANGLVTWLAALALCCALLVAVAVAWWVVRRPRSVRWVAHKIVATARHLPVVRDERWVREKPNPVDIVTERIAAFRMPARDWTWCVLVALLSWAADYVALASCVAAIGEPVPWSSVALGYLAVQGSIGLQLTPAGAGPAEAGLLASLTAGGMAAASAAVVVVLYRAINWVGLAAIGWVVFGVTARKHTRT</sequence>
<feature type="transmembrane region" description="Helical" evidence="6">
    <location>
        <begin position="249"/>
        <end position="272"/>
    </location>
</feature>
<evidence type="ECO:0000256" key="2">
    <source>
        <dbReference type="ARBA" id="ARBA00022475"/>
    </source>
</evidence>
<protein>
    <submittedName>
        <fullName evidence="7">Flippase-like domain-containing protein</fullName>
    </submittedName>
</protein>
<gene>
    <name evidence="7" type="ORF">FG385_19210</name>
</gene>
<evidence type="ECO:0000256" key="1">
    <source>
        <dbReference type="ARBA" id="ARBA00004651"/>
    </source>
</evidence>
<accession>A0A5C4LYJ6</accession>
<organism evidence="7 8">
    <name type="scientific">Amycolatopsis alkalitolerans</name>
    <dbReference type="NCBI Taxonomy" id="2547244"/>
    <lineage>
        <taxon>Bacteria</taxon>
        <taxon>Bacillati</taxon>
        <taxon>Actinomycetota</taxon>
        <taxon>Actinomycetes</taxon>
        <taxon>Pseudonocardiales</taxon>
        <taxon>Pseudonocardiaceae</taxon>
        <taxon>Amycolatopsis</taxon>
    </lineage>
</organism>
<dbReference type="AlphaFoldDB" id="A0A5C4LYJ6"/>
<dbReference type="RefSeq" id="WP_139098136.1">
    <property type="nucleotide sequence ID" value="NZ_VDFW01000016.1"/>
</dbReference>
<keyword evidence="5 6" id="KW-0472">Membrane</keyword>
<dbReference type="OrthoDB" id="3570324at2"/>
<feature type="transmembrane region" description="Helical" evidence="6">
    <location>
        <begin position="28"/>
        <end position="47"/>
    </location>
</feature>
<name>A0A5C4LYJ6_9PSEU</name>
<dbReference type="EMBL" id="VDFW01000016">
    <property type="protein sequence ID" value="TNC24183.1"/>
    <property type="molecule type" value="Genomic_DNA"/>
</dbReference>
<dbReference type="Proteomes" id="UP000305546">
    <property type="component" value="Unassembled WGS sequence"/>
</dbReference>
<comment type="caution">
    <text evidence="7">The sequence shown here is derived from an EMBL/GenBank/DDBJ whole genome shotgun (WGS) entry which is preliminary data.</text>
</comment>
<evidence type="ECO:0000256" key="5">
    <source>
        <dbReference type="ARBA" id="ARBA00023136"/>
    </source>
</evidence>
<evidence type="ECO:0000256" key="6">
    <source>
        <dbReference type="SAM" id="Phobius"/>
    </source>
</evidence>
<comment type="subcellular location">
    <subcellularLocation>
        <location evidence="1">Cell membrane</location>
        <topology evidence="1">Multi-pass membrane protein</topology>
    </subcellularLocation>
</comment>
<keyword evidence="4 6" id="KW-1133">Transmembrane helix</keyword>